<dbReference type="AlphaFoldDB" id="A0A5P6HDF8"/>
<dbReference type="NCBIfam" id="NF007800">
    <property type="entry name" value="PRK10506.1"/>
    <property type="match status" value="1"/>
</dbReference>
<organism evidence="3 4">
    <name type="scientific">Leclercia adecarboxylata</name>
    <dbReference type="NCBI Taxonomy" id="83655"/>
    <lineage>
        <taxon>Bacteria</taxon>
        <taxon>Pseudomonadati</taxon>
        <taxon>Pseudomonadota</taxon>
        <taxon>Gammaproteobacteria</taxon>
        <taxon>Enterobacterales</taxon>
        <taxon>Enterobacteriaceae</taxon>
        <taxon>Leclercia</taxon>
    </lineage>
</organism>
<reference evidence="2" key="3">
    <citation type="journal article" date="2023" name="Genes Genomics">
        <title>Genomic insights of Leclercia adecarboxylata strains linked to an outbreak in public hospitals in Mexico.</title>
        <authorList>
            <person name="Barrios-Villa E."/>
            <person name="Pacheco-Flores B."/>
            <person name="Lozano-Zarain P."/>
            <person name="Del Campo-Ortega R."/>
            <person name="de Jesus Ascencio-Montiel I."/>
            <person name="Gonzalez-Leon M."/>
            <person name="Camorlinga-Ponce M."/>
            <person name="Gaytan Cervantes F.J."/>
            <person name="Gonzalez Torres C."/>
            <person name="Aguilar E."/>
            <person name="Gonzalez Ibarra J."/>
            <person name="Torres Lopez F.J."/>
            <person name="Rosas-Vargas H."/>
            <person name="Gonzalez-Bonilla C.R."/>
            <person name="Del Carmen Rocha-Gracia R."/>
        </authorList>
    </citation>
    <scope>NUCLEOTIDE SEQUENCE</scope>
    <source>
        <strain evidence="2">Lac40</strain>
    </source>
</reference>
<dbReference type="GO" id="GO:0016020">
    <property type="term" value="C:membrane"/>
    <property type="evidence" value="ECO:0007669"/>
    <property type="project" value="UniProtKB-SubCell"/>
</dbReference>
<dbReference type="Pfam" id="PF07963">
    <property type="entry name" value="N_methyl"/>
    <property type="match status" value="1"/>
</dbReference>
<comment type="caution">
    <text evidence="3">The sequence shown here is derived from an EMBL/GenBank/DDBJ whole genome shotgun (WGS) entry which is preliminary data.</text>
</comment>
<proteinExistence type="predicted"/>
<accession>A0A5P6HDF8</accession>
<evidence type="ECO:0000256" key="1">
    <source>
        <dbReference type="ARBA" id="ARBA00004167"/>
    </source>
</evidence>
<dbReference type="RefSeq" id="WP_032613753.1">
    <property type="nucleotide sequence ID" value="NZ_CBCXZU010000007.1"/>
</dbReference>
<name>A0A5P6HDF8_9ENTR</name>
<gene>
    <name evidence="3" type="ORF">CRX53_17860</name>
    <name evidence="2" type="ORF">OEZ79_13390</name>
</gene>
<dbReference type="Proteomes" id="UP001149314">
    <property type="component" value="Unassembled WGS sequence"/>
</dbReference>
<dbReference type="InterPro" id="IPR012902">
    <property type="entry name" value="N_methyl_site"/>
</dbReference>
<dbReference type="EMBL" id="PDLK01000002">
    <property type="protein sequence ID" value="PHH05681.1"/>
    <property type="molecule type" value="Genomic_DNA"/>
</dbReference>
<dbReference type="NCBIfam" id="TIGR02532">
    <property type="entry name" value="IV_pilin_GFxxxE"/>
    <property type="match status" value="1"/>
</dbReference>
<dbReference type="InterPro" id="IPR045584">
    <property type="entry name" value="Pilin-like"/>
</dbReference>
<evidence type="ECO:0000313" key="3">
    <source>
        <dbReference type="EMBL" id="PHH05681.1"/>
    </source>
</evidence>
<protein>
    <submittedName>
        <fullName evidence="2">Prepilin peptidase-dependent protein</fullName>
    </submittedName>
    <submittedName>
        <fullName evidence="3">Prepilin-type cleavage/methylation domain-containing protein</fullName>
    </submittedName>
</protein>
<evidence type="ECO:0000313" key="2">
    <source>
        <dbReference type="EMBL" id="MDC6639234.1"/>
    </source>
</evidence>
<reference evidence="3" key="1">
    <citation type="submission" date="2017-09" db="EMBL/GenBank/DDBJ databases">
        <title>FDA dAtabase for Regulatory Grade micrObial Sequences (FDA-ARGOS): Supporting development and validation of Infectious Disease Dx tests.</title>
        <authorList>
            <person name="Minogue T."/>
            <person name="Wolcott M."/>
            <person name="Wasieloski L."/>
            <person name="Aguilar W."/>
            <person name="Moore D."/>
            <person name="Tallon L.J."/>
            <person name="Sadzewicz L."/>
            <person name="Ott S."/>
            <person name="Zhao X."/>
            <person name="Nagaraj S."/>
            <person name="Vavikolanu K."/>
            <person name="Aluvathingal J."/>
            <person name="Nadendla S."/>
            <person name="Sichtig H."/>
        </authorList>
    </citation>
    <scope>NUCLEOTIDE SEQUENCE</scope>
    <source>
        <strain evidence="3">FDAARGOS_404</strain>
    </source>
</reference>
<dbReference type="SUPFAM" id="SSF54523">
    <property type="entry name" value="Pili subunits"/>
    <property type="match status" value="1"/>
</dbReference>
<evidence type="ECO:0000313" key="4">
    <source>
        <dbReference type="Proteomes" id="UP000222768"/>
    </source>
</evidence>
<reference evidence="4" key="2">
    <citation type="submission" date="2017-09" db="EMBL/GenBank/DDBJ databases">
        <title>FDA dAtabase for Regulatory Grade micrObial Sequences (FDA-ARGOS): Supporting development and validation of Infectious Disease Dx tests.</title>
        <authorList>
            <person name="Minogue T."/>
            <person name="Wolcott M."/>
            <person name="Wasieloski L."/>
            <person name="Aguilar W."/>
            <person name="Moore D."/>
            <person name="Tallon L."/>
            <person name="Sadzewicz L."/>
            <person name="Ott S."/>
            <person name="Zhao X."/>
            <person name="Nagaraj S."/>
            <person name="Vavikolanu K."/>
            <person name="Aluvathingal J."/>
            <person name="Nadendla S."/>
            <person name="Sichtig H."/>
        </authorList>
    </citation>
    <scope>NUCLEOTIDE SEQUENCE [LARGE SCALE GENOMIC DNA]</scope>
    <source>
        <strain evidence="4">FDAARGOS_404</strain>
    </source>
</reference>
<dbReference type="EMBL" id="JAOURS010000013">
    <property type="protein sequence ID" value="MDC6639234.1"/>
    <property type="molecule type" value="Genomic_DNA"/>
</dbReference>
<sequence>MKKEKGFTLMEMLIAISLILTLSAAGLYGWRHWQQQQQLWQTARQVRDYLVVLRNDAWRNNLDNTVTLKQDGKRWCLLKTGIPVCQADNAFVITPQWPGIQLTELTPGLGFYGLRDTAWAGRIRLQSQAGEWLILVSSWGRIRMCNGKGEFACR</sequence>
<dbReference type="Proteomes" id="UP000222768">
    <property type="component" value="Unassembled WGS sequence"/>
</dbReference>
<comment type="subcellular location">
    <subcellularLocation>
        <location evidence="1">Membrane</location>
        <topology evidence="1">Single-pass membrane protein</topology>
    </subcellularLocation>
</comment>